<organism evidence="1 2">
    <name type="scientific">Hebeloma cylindrosporum</name>
    <dbReference type="NCBI Taxonomy" id="76867"/>
    <lineage>
        <taxon>Eukaryota</taxon>
        <taxon>Fungi</taxon>
        <taxon>Dikarya</taxon>
        <taxon>Basidiomycota</taxon>
        <taxon>Agaricomycotina</taxon>
        <taxon>Agaricomycetes</taxon>
        <taxon>Agaricomycetidae</taxon>
        <taxon>Agaricales</taxon>
        <taxon>Agaricineae</taxon>
        <taxon>Hymenogastraceae</taxon>
        <taxon>Hebeloma</taxon>
    </lineage>
</organism>
<evidence type="ECO:0000313" key="2">
    <source>
        <dbReference type="Proteomes" id="UP000053424"/>
    </source>
</evidence>
<dbReference type="HOGENOM" id="CLU_627078_0_0_1"/>
<dbReference type="EMBL" id="KN831785">
    <property type="protein sequence ID" value="KIM39556.1"/>
    <property type="molecule type" value="Genomic_DNA"/>
</dbReference>
<dbReference type="STRING" id="686832.A0A0C3C7J3"/>
<gene>
    <name evidence="1" type="ORF">M413DRAFT_29274</name>
</gene>
<accession>A0A0C3C7J3</accession>
<dbReference type="Gene3D" id="3.80.10.10">
    <property type="entry name" value="Ribonuclease Inhibitor"/>
    <property type="match status" value="1"/>
</dbReference>
<dbReference type="OrthoDB" id="3217549at2759"/>
<reference evidence="1 2" key="1">
    <citation type="submission" date="2014-04" db="EMBL/GenBank/DDBJ databases">
        <authorList>
            <consortium name="DOE Joint Genome Institute"/>
            <person name="Kuo A."/>
            <person name="Gay G."/>
            <person name="Dore J."/>
            <person name="Kohler A."/>
            <person name="Nagy L.G."/>
            <person name="Floudas D."/>
            <person name="Copeland A."/>
            <person name="Barry K.W."/>
            <person name="Cichocki N."/>
            <person name="Veneault-Fourrey C."/>
            <person name="LaButti K."/>
            <person name="Lindquist E.A."/>
            <person name="Lipzen A."/>
            <person name="Lundell T."/>
            <person name="Morin E."/>
            <person name="Murat C."/>
            <person name="Sun H."/>
            <person name="Tunlid A."/>
            <person name="Henrissat B."/>
            <person name="Grigoriev I.V."/>
            <person name="Hibbett D.S."/>
            <person name="Martin F."/>
            <person name="Nordberg H.P."/>
            <person name="Cantor M.N."/>
            <person name="Hua S.X."/>
        </authorList>
    </citation>
    <scope>NUCLEOTIDE SEQUENCE [LARGE SCALE GENOMIC DNA]</scope>
    <source>
        <strain evidence="2">h7</strain>
    </source>
</reference>
<reference evidence="2" key="2">
    <citation type="submission" date="2015-01" db="EMBL/GenBank/DDBJ databases">
        <title>Evolutionary Origins and Diversification of the Mycorrhizal Mutualists.</title>
        <authorList>
            <consortium name="DOE Joint Genome Institute"/>
            <consortium name="Mycorrhizal Genomics Consortium"/>
            <person name="Kohler A."/>
            <person name="Kuo A."/>
            <person name="Nagy L.G."/>
            <person name="Floudas D."/>
            <person name="Copeland A."/>
            <person name="Barry K.W."/>
            <person name="Cichocki N."/>
            <person name="Veneault-Fourrey C."/>
            <person name="LaButti K."/>
            <person name="Lindquist E.A."/>
            <person name="Lipzen A."/>
            <person name="Lundell T."/>
            <person name="Morin E."/>
            <person name="Murat C."/>
            <person name="Riley R."/>
            <person name="Ohm R."/>
            <person name="Sun H."/>
            <person name="Tunlid A."/>
            <person name="Henrissat B."/>
            <person name="Grigoriev I.V."/>
            <person name="Hibbett D.S."/>
            <person name="Martin F."/>
        </authorList>
    </citation>
    <scope>NUCLEOTIDE SEQUENCE [LARGE SCALE GENOMIC DNA]</scope>
    <source>
        <strain evidence="2">h7</strain>
    </source>
</reference>
<evidence type="ECO:0000313" key="1">
    <source>
        <dbReference type="EMBL" id="KIM39556.1"/>
    </source>
</evidence>
<dbReference type="SUPFAM" id="SSF52058">
    <property type="entry name" value="L domain-like"/>
    <property type="match status" value="1"/>
</dbReference>
<name>A0A0C3C7J3_HEBCY</name>
<dbReference type="AlphaFoldDB" id="A0A0C3C7J3"/>
<dbReference type="Proteomes" id="UP000053424">
    <property type="component" value="Unassembled WGS sequence"/>
</dbReference>
<keyword evidence="2" id="KW-1185">Reference proteome</keyword>
<proteinExistence type="predicted"/>
<dbReference type="InterPro" id="IPR032675">
    <property type="entry name" value="LRR_dom_sf"/>
</dbReference>
<sequence>MTYQLTSTGKRARRSIPLVEETGTDTRTVGASTDKLPVELLAYIFEECAMQQRDIRPLSREMFRSHLRSVEAEYPPMLFLQICRRWREIALSTSSLWTSLSVGRMSWEHCGPSIAAMGYWLDRAGQAPLHLQLRSSGSQSSNARPSYANEMLDLFGKEISRWRSFSIEFDEELVGTMREILNRSQGTLTGLEELEICFQPEYWLVPVEPDLTFLSSILSLESLKRLYLSLNFPPMKSFPASNFQLIPWSQLNEILVQAPLSLEECVYYLSQCSTASRISLYATQLHSDPDPIPAHLPITTLPNLSSLVLDQYWDAVKALAFFNLPSLRHLTLSTSDIDGSNRRPFIFESFLERSHCAIDHLTIMDVSNKRSAVVDYFEIPALHTIPRVEFSFPRASSVMLELLRKHQDTSHIIPRLYAWGCYNGRTFIGWGLGWTLPGMTPEYKWEDGQIVFFHPDLGFNAPGADIDGLCWVFDLPLIALD</sequence>
<protein>
    <submittedName>
        <fullName evidence="1">Uncharacterized protein</fullName>
    </submittedName>
</protein>